<dbReference type="AlphaFoldDB" id="A0A806KCZ2"/>
<protein>
    <recommendedName>
        <fullName evidence="3">Secretion system C-terminal sorting domain-containing protein</fullName>
    </recommendedName>
</protein>
<dbReference type="EMBL" id="JQ844195">
    <property type="protein sequence ID" value="AGS52467.1"/>
    <property type="molecule type" value="Genomic_DNA"/>
</dbReference>
<dbReference type="NCBIfam" id="TIGR04183">
    <property type="entry name" value="Por_Secre_tail"/>
    <property type="match status" value="1"/>
</dbReference>
<evidence type="ECO:0000256" key="1">
    <source>
        <dbReference type="SAM" id="SignalP"/>
    </source>
</evidence>
<dbReference type="InterPro" id="IPR026444">
    <property type="entry name" value="Secre_tail"/>
</dbReference>
<proteinExistence type="predicted"/>
<reference evidence="2" key="1">
    <citation type="submission" date="2012-03" db="EMBL/GenBank/DDBJ databases">
        <title>Functional metagenomics reveals considerable lignocellulase gene clusters in the gut microbiome of a wood-feeding higher termite.</title>
        <authorList>
            <person name="Liu N."/>
        </authorList>
    </citation>
    <scope>NUCLEOTIDE SEQUENCE</scope>
</reference>
<evidence type="ECO:0000313" key="2">
    <source>
        <dbReference type="EMBL" id="AGS52467.1"/>
    </source>
</evidence>
<feature type="chain" id="PRO_5032877450" description="Secretion system C-terminal sorting domain-containing protein" evidence="1">
    <location>
        <begin position="20"/>
        <end position="342"/>
    </location>
</feature>
<organism evidence="2">
    <name type="scientific">uncultured bacterium contig00103</name>
    <dbReference type="NCBI Taxonomy" id="1181570"/>
    <lineage>
        <taxon>Bacteria</taxon>
        <taxon>environmental samples</taxon>
    </lineage>
</organism>
<sequence length="342" mass="36696">MKKLCFAALTALLTSSALADYPIFPLSGTYCWDLGGLCTGHHAFGNFIMGFAYNGATTTNATSDPSTICAGDHLPPSQIANGRVVYRNDATDGRIAELVDVNFPGTGYPGASIGIKTVGACHEPTGRAITDCVDGISYKYKGDNHWFLMEFPKTYCEGPSASEVIDEEDGFYDDFYNNKWGKRVEDLYSPVTEWTEVTIIYADLGNTNTWGRCFGTSSTHPYSVTLSWVDQIVWSVDEAMYGDDATGLNLAVKDITCLGGTSPVLNRANSLALTVVQQGFNLQISSASAGSLALFDMSGKQVLSSAVPAGESMVNLSSQKSGIYYAIVSSGSQKQTVRLVLK</sequence>
<feature type="signal peptide" evidence="1">
    <location>
        <begin position="1"/>
        <end position="19"/>
    </location>
</feature>
<keyword evidence="1" id="KW-0732">Signal</keyword>
<name>A0A806KCZ2_9BACT</name>
<accession>A0A806KCZ2</accession>
<evidence type="ECO:0008006" key="3">
    <source>
        <dbReference type="Google" id="ProtNLM"/>
    </source>
</evidence>